<keyword evidence="2" id="KW-1185">Reference proteome</keyword>
<dbReference type="OrthoDB" id="6046028at2"/>
<name>A0A0R0AGT1_9GAMM</name>
<gene>
    <name evidence="1" type="ORF">ARC78_06115</name>
</gene>
<organism evidence="1 2">
    <name type="scientific">Stenotrophomonas pictorum JCM 9942</name>
    <dbReference type="NCBI Taxonomy" id="1236960"/>
    <lineage>
        <taxon>Bacteria</taxon>
        <taxon>Pseudomonadati</taxon>
        <taxon>Pseudomonadota</taxon>
        <taxon>Gammaproteobacteria</taxon>
        <taxon>Lysobacterales</taxon>
        <taxon>Lysobacteraceae</taxon>
        <taxon>Stenotrophomonas</taxon>
    </lineage>
</organism>
<sequence>MTSAEDTPPQTICPECQGDNLYAHGGINARGGYGPDLLPGTSGVFSSAKMQTIVCRDCGLIRFYATRETLARITPDNGWRKTR</sequence>
<dbReference type="AlphaFoldDB" id="A0A0R0AGT1"/>
<dbReference type="RefSeq" id="WP_054659247.1">
    <property type="nucleotide sequence ID" value="NZ_BAZI01000159.1"/>
</dbReference>
<dbReference type="Proteomes" id="UP000050836">
    <property type="component" value="Unassembled WGS sequence"/>
</dbReference>
<reference evidence="1 2" key="1">
    <citation type="submission" date="2015-10" db="EMBL/GenBank/DDBJ databases">
        <title>Genome sequencing and analysis of members of genus Stenotrophomonas.</title>
        <authorList>
            <person name="Patil P.P."/>
            <person name="Midha S."/>
            <person name="Patil P.B."/>
        </authorList>
    </citation>
    <scope>NUCLEOTIDE SEQUENCE [LARGE SCALE GENOMIC DNA]</scope>
    <source>
        <strain evidence="1 2">JCM 9942</strain>
    </source>
</reference>
<protein>
    <submittedName>
        <fullName evidence="1">Uncharacterized protein</fullName>
    </submittedName>
</protein>
<proteinExistence type="predicted"/>
<accession>A0A0R0AGT1</accession>
<comment type="caution">
    <text evidence="1">The sequence shown here is derived from an EMBL/GenBank/DDBJ whole genome shotgun (WGS) entry which is preliminary data.</text>
</comment>
<evidence type="ECO:0000313" key="2">
    <source>
        <dbReference type="Proteomes" id="UP000050836"/>
    </source>
</evidence>
<evidence type="ECO:0000313" key="1">
    <source>
        <dbReference type="EMBL" id="KRG44127.1"/>
    </source>
</evidence>
<dbReference type="EMBL" id="LLXS01000009">
    <property type="protein sequence ID" value="KRG44127.1"/>
    <property type="molecule type" value="Genomic_DNA"/>
</dbReference>